<reference evidence="3 4" key="1">
    <citation type="journal article" date="2015" name="PLoS Pathog.">
        <title>Leptomonas seymouri: Adaptations to the Dixenous Life Cycle Analyzed by Genome Sequencing, Transcriptome Profiling and Co-infection with Leishmania donovani.</title>
        <authorList>
            <person name="Kraeva N."/>
            <person name="Butenko A."/>
            <person name="Hlavacova J."/>
            <person name="Kostygov A."/>
            <person name="Myskova J."/>
            <person name="Grybchuk D."/>
            <person name="Lestinova T."/>
            <person name="Votypka J."/>
            <person name="Volf P."/>
            <person name="Opperdoes F."/>
            <person name="Flegontov P."/>
            <person name="Lukes J."/>
            <person name="Yurchenko V."/>
        </authorList>
    </citation>
    <scope>NUCLEOTIDE SEQUENCE [LARGE SCALE GENOMIC DNA]</scope>
    <source>
        <strain evidence="3 4">ATCC 30220</strain>
    </source>
</reference>
<dbReference type="OMA" id="CGHEENS"/>
<dbReference type="SUPFAM" id="SSF81296">
    <property type="entry name" value="E set domains"/>
    <property type="match status" value="1"/>
</dbReference>
<organism evidence="3 4">
    <name type="scientific">Leptomonas seymouri</name>
    <dbReference type="NCBI Taxonomy" id="5684"/>
    <lineage>
        <taxon>Eukaryota</taxon>
        <taxon>Discoba</taxon>
        <taxon>Euglenozoa</taxon>
        <taxon>Kinetoplastea</taxon>
        <taxon>Metakinetoplastina</taxon>
        <taxon>Trypanosomatida</taxon>
        <taxon>Trypanosomatidae</taxon>
        <taxon>Leishmaniinae</taxon>
        <taxon>Leptomonas</taxon>
    </lineage>
</organism>
<feature type="domain" description="Arrestin-like N-terminal" evidence="2">
    <location>
        <begin position="19"/>
        <end position="173"/>
    </location>
</feature>
<dbReference type="InterPro" id="IPR050357">
    <property type="entry name" value="Arrestin_domain-protein"/>
</dbReference>
<evidence type="ECO:0000259" key="2">
    <source>
        <dbReference type="Pfam" id="PF00339"/>
    </source>
</evidence>
<evidence type="ECO:0000313" key="3">
    <source>
        <dbReference type="EMBL" id="KPI83218.1"/>
    </source>
</evidence>
<dbReference type="InterPro" id="IPR011021">
    <property type="entry name" value="Arrestin-like_N"/>
</dbReference>
<dbReference type="PANTHER" id="PTHR11188:SF176">
    <property type="entry name" value="ARRESTIN DOMAIN-CONTAINING PROTEIN 1"/>
    <property type="match status" value="1"/>
</dbReference>
<feature type="region of interest" description="Disordered" evidence="1">
    <location>
        <begin position="245"/>
        <end position="265"/>
    </location>
</feature>
<sequence>MPFFDKDKTIVTLLLEKNAVMPGETVMGTMSVVVIERVRCTALRVCIHGQETMYRRKEVPRQSNQVGRYGVGRNQFNGIETQIETSTHHIVERVATVLGEQSGCGARGSVELEPGNYDYPFSIVMPTDVPPTYCVKEYKYGGDITYTVKAVVDIPMGFDNEVRAALTVHKMVPLSQVYAARATPLAVNAVRSDIAKYGCRGCFCGYEEDSYLLTTAIITPHVAVVDHNAAGLFPPSIALMPPLKEQQQRGLGEGPESAPPPPISVSGDPSVITVRVMVVNHTKSTALTSARVKLRQYVTYRGGCEHTIHLADQVIAFQEGVLQPGQSTAFDCSLPVGEGGCTSDYALPTFVSHFARVWTVLGVEYPNVKADNTLHAANVIKLVSGIDATNLAIPA</sequence>
<dbReference type="VEuPathDB" id="TriTrypDB:Lsey_0413_0040"/>
<keyword evidence="4" id="KW-1185">Reference proteome</keyword>
<dbReference type="PANTHER" id="PTHR11188">
    <property type="entry name" value="ARRESTIN DOMAIN CONTAINING PROTEIN"/>
    <property type="match status" value="1"/>
</dbReference>
<dbReference type="InterPro" id="IPR014756">
    <property type="entry name" value="Ig_E-set"/>
</dbReference>
<dbReference type="InterPro" id="IPR014752">
    <property type="entry name" value="Arrestin-like_C"/>
</dbReference>
<dbReference type="EMBL" id="LJSK01000413">
    <property type="protein sequence ID" value="KPI83218.1"/>
    <property type="molecule type" value="Genomic_DNA"/>
</dbReference>
<dbReference type="AlphaFoldDB" id="A0A0N1HTK3"/>
<comment type="caution">
    <text evidence="3">The sequence shown here is derived from an EMBL/GenBank/DDBJ whole genome shotgun (WGS) entry which is preliminary data.</text>
</comment>
<accession>A0A0N1HTK3</accession>
<evidence type="ECO:0000256" key="1">
    <source>
        <dbReference type="SAM" id="MobiDB-lite"/>
    </source>
</evidence>
<protein>
    <recommendedName>
        <fullName evidence="2">Arrestin-like N-terminal domain-containing protein</fullName>
    </recommendedName>
</protein>
<dbReference type="Proteomes" id="UP000038009">
    <property type="component" value="Unassembled WGS sequence"/>
</dbReference>
<dbReference type="GO" id="GO:0015031">
    <property type="term" value="P:protein transport"/>
    <property type="evidence" value="ECO:0007669"/>
    <property type="project" value="TreeGrafter"/>
</dbReference>
<evidence type="ECO:0000313" key="4">
    <source>
        <dbReference type="Proteomes" id="UP000038009"/>
    </source>
</evidence>
<name>A0A0N1HTK3_LEPSE</name>
<dbReference type="GO" id="GO:0005737">
    <property type="term" value="C:cytoplasm"/>
    <property type="evidence" value="ECO:0007669"/>
    <property type="project" value="TreeGrafter"/>
</dbReference>
<dbReference type="Gene3D" id="2.60.40.640">
    <property type="match status" value="1"/>
</dbReference>
<dbReference type="OrthoDB" id="260919at2759"/>
<proteinExistence type="predicted"/>
<gene>
    <name evidence="3" type="ORF">ABL78_7757</name>
</gene>
<dbReference type="Pfam" id="PF00339">
    <property type="entry name" value="Arrestin_N"/>
    <property type="match status" value="1"/>
</dbReference>